<dbReference type="InterPro" id="IPR011333">
    <property type="entry name" value="SKP1/BTB/POZ_sf"/>
</dbReference>
<dbReference type="GO" id="GO:0005634">
    <property type="term" value="C:nucleus"/>
    <property type="evidence" value="ECO:0007669"/>
    <property type="project" value="UniProtKB-SubCell"/>
</dbReference>
<protein>
    <recommendedName>
        <fullName evidence="4">BTB domain-containing protein</fullName>
    </recommendedName>
</protein>
<evidence type="ECO:0000256" key="1">
    <source>
        <dbReference type="ARBA" id="ARBA00004123"/>
    </source>
</evidence>
<reference evidence="5" key="2">
    <citation type="submission" date="2020-05" db="UniProtKB">
        <authorList>
            <consortium name="EnsemblMetazoa"/>
        </authorList>
    </citation>
    <scope>IDENTIFICATION</scope>
    <source>
        <strain evidence="5">FAR1</strain>
    </source>
</reference>
<dbReference type="SUPFAM" id="SSF54695">
    <property type="entry name" value="POZ domain"/>
    <property type="match status" value="1"/>
</dbReference>
<dbReference type="Proteomes" id="UP000075886">
    <property type="component" value="Unassembled WGS sequence"/>
</dbReference>
<feature type="compositionally biased region" description="Polar residues" evidence="3">
    <location>
        <begin position="221"/>
        <end position="231"/>
    </location>
</feature>
<dbReference type="STRING" id="69004.A0A182QP53"/>
<accession>A0A182QP53</accession>
<evidence type="ECO:0000256" key="2">
    <source>
        <dbReference type="ARBA" id="ARBA00023242"/>
    </source>
</evidence>
<reference evidence="6" key="1">
    <citation type="submission" date="2014-01" db="EMBL/GenBank/DDBJ databases">
        <title>The Genome Sequence of Anopheles farauti FAR1 (V2).</title>
        <authorList>
            <consortium name="The Broad Institute Genomics Platform"/>
            <person name="Neafsey D.E."/>
            <person name="Besansky N."/>
            <person name="Howell P."/>
            <person name="Walton C."/>
            <person name="Young S.K."/>
            <person name="Zeng Q."/>
            <person name="Gargeya S."/>
            <person name="Fitzgerald M."/>
            <person name="Haas B."/>
            <person name="Abouelleil A."/>
            <person name="Allen A.W."/>
            <person name="Alvarado L."/>
            <person name="Arachchi H.M."/>
            <person name="Berlin A.M."/>
            <person name="Chapman S.B."/>
            <person name="Gainer-Dewar J."/>
            <person name="Goldberg J."/>
            <person name="Griggs A."/>
            <person name="Gujja S."/>
            <person name="Hansen M."/>
            <person name="Howarth C."/>
            <person name="Imamovic A."/>
            <person name="Ireland A."/>
            <person name="Larimer J."/>
            <person name="McCowan C."/>
            <person name="Murphy C."/>
            <person name="Pearson M."/>
            <person name="Poon T.W."/>
            <person name="Priest M."/>
            <person name="Roberts A."/>
            <person name="Saif S."/>
            <person name="Shea T."/>
            <person name="Sisk P."/>
            <person name="Sykes S."/>
            <person name="Wortman J."/>
            <person name="Nusbaum C."/>
            <person name="Birren B."/>
        </authorList>
    </citation>
    <scope>NUCLEOTIDE SEQUENCE [LARGE SCALE GENOMIC DNA]</scope>
    <source>
        <strain evidence="6">FAR1</strain>
    </source>
</reference>
<dbReference type="VEuPathDB" id="VectorBase:AFAF014079"/>
<sequence>MDLQQYCLRWKHHHSNLQEMFCQLLEQNVFCDVTLACAGRTIRAHRVVLCACSTYFATLLTECSVQKDPIIIMRDARYEDVKCLVEFMYRGEINVDYRELGSLLKTAEDLCIKGLADVACSEVSFGRPNQSPGGVGMNAPEVDHGRAYQGGPIRDVPSVPYNSKAYNLSLSARNVDTLASAPATSPPVAPGTDPQLSNSLVPNGAKKRRGRPPLDEEWSTTHHQTVPSPLDTTYPLLTDALERRPPPTPQRDTPEPNQTAPAQAKLEPHWKDVVKMKDYLARGRRPQFWEEPFTKRVLRGIRNRTLEMKKAAKLLGVSYGTLYGRYRETYGCLKHQFRRTLGRPRSTVDNNTAANFPVPDHLPISPPPLATVSANVDHPPPFSSLSEMFAQSTQPKPACFDLTTNANQTSG</sequence>
<feature type="region of interest" description="Disordered" evidence="3">
    <location>
        <begin position="130"/>
        <end position="156"/>
    </location>
</feature>
<feature type="domain" description="BTB" evidence="4">
    <location>
        <begin position="31"/>
        <end position="97"/>
    </location>
</feature>
<dbReference type="SUPFAM" id="SSF46689">
    <property type="entry name" value="Homeodomain-like"/>
    <property type="match status" value="1"/>
</dbReference>
<dbReference type="SMART" id="SM00225">
    <property type="entry name" value="BTB"/>
    <property type="match status" value="1"/>
</dbReference>
<dbReference type="InterPro" id="IPR009057">
    <property type="entry name" value="Homeodomain-like_sf"/>
</dbReference>
<organism evidence="5 6">
    <name type="scientific">Anopheles farauti</name>
    <dbReference type="NCBI Taxonomy" id="69004"/>
    <lineage>
        <taxon>Eukaryota</taxon>
        <taxon>Metazoa</taxon>
        <taxon>Ecdysozoa</taxon>
        <taxon>Arthropoda</taxon>
        <taxon>Hexapoda</taxon>
        <taxon>Insecta</taxon>
        <taxon>Pterygota</taxon>
        <taxon>Neoptera</taxon>
        <taxon>Endopterygota</taxon>
        <taxon>Diptera</taxon>
        <taxon>Nematocera</taxon>
        <taxon>Culicoidea</taxon>
        <taxon>Culicidae</taxon>
        <taxon>Anophelinae</taxon>
        <taxon>Anopheles</taxon>
    </lineage>
</organism>
<dbReference type="PROSITE" id="PS50097">
    <property type="entry name" value="BTB"/>
    <property type="match status" value="1"/>
</dbReference>
<evidence type="ECO:0000313" key="6">
    <source>
        <dbReference type="Proteomes" id="UP000075886"/>
    </source>
</evidence>
<dbReference type="EnsemblMetazoa" id="AFAF014079-RA">
    <property type="protein sequence ID" value="AFAF014079-PA"/>
    <property type="gene ID" value="AFAF014079"/>
</dbReference>
<dbReference type="PANTHER" id="PTHR23110:SF102">
    <property type="entry name" value="PIPSQUEAK, ISOFORM O"/>
    <property type="match status" value="1"/>
</dbReference>
<keyword evidence="6" id="KW-1185">Reference proteome</keyword>
<comment type="subcellular location">
    <subcellularLocation>
        <location evidence="1">Nucleus</location>
    </subcellularLocation>
</comment>
<evidence type="ECO:0000313" key="5">
    <source>
        <dbReference type="EnsemblMetazoa" id="AFAF014079-PA"/>
    </source>
</evidence>
<dbReference type="CDD" id="cd18315">
    <property type="entry name" value="BTB_POZ_BAB-like"/>
    <property type="match status" value="1"/>
</dbReference>
<keyword evidence="2" id="KW-0539">Nucleus</keyword>
<dbReference type="InterPro" id="IPR051095">
    <property type="entry name" value="Dros_DevTransReg"/>
</dbReference>
<dbReference type="PANTHER" id="PTHR23110">
    <property type="entry name" value="BTB DOMAIN TRANSCRIPTION FACTOR"/>
    <property type="match status" value="1"/>
</dbReference>
<dbReference type="Pfam" id="PF00651">
    <property type="entry name" value="BTB"/>
    <property type="match status" value="1"/>
</dbReference>
<dbReference type="GO" id="GO:0006357">
    <property type="term" value="P:regulation of transcription by RNA polymerase II"/>
    <property type="evidence" value="ECO:0007669"/>
    <property type="project" value="TreeGrafter"/>
</dbReference>
<dbReference type="InterPro" id="IPR000210">
    <property type="entry name" value="BTB/POZ_dom"/>
</dbReference>
<dbReference type="Gene3D" id="3.30.710.10">
    <property type="entry name" value="Potassium Channel Kv1.1, Chain A"/>
    <property type="match status" value="1"/>
</dbReference>
<dbReference type="AlphaFoldDB" id="A0A182QP53"/>
<evidence type="ECO:0000256" key="3">
    <source>
        <dbReference type="SAM" id="MobiDB-lite"/>
    </source>
</evidence>
<evidence type="ECO:0000259" key="4">
    <source>
        <dbReference type="PROSITE" id="PS50097"/>
    </source>
</evidence>
<name>A0A182QP53_9DIPT</name>
<proteinExistence type="predicted"/>
<dbReference type="EMBL" id="AXCN02002449">
    <property type="status" value="NOT_ANNOTATED_CDS"/>
    <property type="molecule type" value="Genomic_DNA"/>
</dbReference>
<feature type="region of interest" description="Disordered" evidence="3">
    <location>
        <begin position="180"/>
        <end position="265"/>
    </location>
</feature>